<proteinExistence type="predicted"/>
<dbReference type="KEGG" id="dti:Desti_2599"/>
<dbReference type="HOGENOM" id="CLU_3134944_0_0_7"/>
<evidence type="ECO:0000313" key="1">
    <source>
        <dbReference type="EMBL" id="AFM25279.1"/>
    </source>
</evidence>
<organism evidence="1 2">
    <name type="scientific">Desulfomonile tiedjei (strain ATCC 49306 / DSM 6799 / DCB-1)</name>
    <dbReference type="NCBI Taxonomy" id="706587"/>
    <lineage>
        <taxon>Bacteria</taxon>
        <taxon>Pseudomonadati</taxon>
        <taxon>Thermodesulfobacteriota</taxon>
        <taxon>Desulfomonilia</taxon>
        <taxon>Desulfomonilales</taxon>
        <taxon>Desulfomonilaceae</taxon>
        <taxon>Desulfomonile</taxon>
    </lineage>
</organism>
<reference evidence="2" key="1">
    <citation type="submission" date="2012-06" db="EMBL/GenBank/DDBJ databases">
        <title>Complete sequence of chromosome of Desulfomonile tiedjei DSM 6799.</title>
        <authorList>
            <person name="Lucas S."/>
            <person name="Copeland A."/>
            <person name="Lapidus A."/>
            <person name="Glavina del Rio T."/>
            <person name="Dalin E."/>
            <person name="Tice H."/>
            <person name="Bruce D."/>
            <person name="Goodwin L."/>
            <person name="Pitluck S."/>
            <person name="Peters L."/>
            <person name="Ovchinnikova G."/>
            <person name="Zeytun A."/>
            <person name="Lu M."/>
            <person name="Kyrpides N."/>
            <person name="Mavromatis K."/>
            <person name="Ivanova N."/>
            <person name="Brettin T."/>
            <person name="Detter J.C."/>
            <person name="Han C."/>
            <person name="Larimer F."/>
            <person name="Land M."/>
            <person name="Hauser L."/>
            <person name="Markowitz V."/>
            <person name="Cheng J.-F."/>
            <person name="Hugenholtz P."/>
            <person name="Woyke T."/>
            <person name="Wu D."/>
            <person name="Spring S."/>
            <person name="Schroeder M."/>
            <person name="Brambilla E."/>
            <person name="Klenk H.-P."/>
            <person name="Eisen J.A."/>
        </authorList>
    </citation>
    <scope>NUCLEOTIDE SEQUENCE [LARGE SCALE GENOMIC DNA]</scope>
    <source>
        <strain evidence="2">ATCC 49306 / DSM 6799 / DCB-1</strain>
    </source>
</reference>
<gene>
    <name evidence="1" type="ordered locus">Desti_2599</name>
</gene>
<evidence type="ECO:0000313" key="2">
    <source>
        <dbReference type="Proteomes" id="UP000006055"/>
    </source>
</evidence>
<name>I4C6T8_DESTA</name>
<dbReference type="Proteomes" id="UP000006055">
    <property type="component" value="Chromosome"/>
</dbReference>
<dbReference type="EMBL" id="CP003360">
    <property type="protein sequence ID" value="AFM25279.1"/>
    <property type="molecule type" value="Genomic_DNA"/>
</dbReference>
<keyword evidence="2" id="KW-1185">Reference proteome</keyword>
<protein>
    <submittedName>
        <fullName evidence="1">Uncharacterized protein</fullName>
    </submittedName>
</protein>
<sequence length="49" mass="5637">MIAVGVRKRLKTCALRRITQAGREDLLLGKKQSRQVKIRRGSIRVYCPL</sequence>
<dbReference type="AlphaFoldDB" id="I4C6T8"/>
<dbReference type="STRING" id="706587.Desti_2599"/>
<accession>I4C6T8</accession>